<keyword evidence="1" id="KW-0479">Metal-binding</keyword>
<feature type="binding site" evidence="1">
    <location>
        <begin position="31"/>
        <end position="35"/>
    </location>
    <ligand>
        <name>substrate</name>
    </ligand>
</feature>
<dbReference type="Pfam" id="PF03301">
    <property type="entry name" value="Trp_dioxygenase"/>
    <property type="match status" value="1"/>
</dbReference>
<gene>
    <name evidence="1" type="primary">kynA</name>
    <name evidence="2" type="ORF">ILT43_02190</name>
</gene>
<feature type="binding site" description="axial binding residue" evidence="1">
    <location>
        <position position="220"/>
    </location>
    <ligand>
        <name>heme</name>
        <dbReference type="ChEBI" id="CHEBI:30413"/>
    </ligand>
    <ligandPart>
        <name>Fe</name>
        <dbReference type="ChEBI" id="CHEBI:18248"/>
    </ligandPart>
</feature>
<reference evidence="2 3" key="1">
    <citation type="submission" date="2020-12" db="EMBL/GenBank/DDBJ databases">
        <title>Sphingomonas sp.</title>
        <authorList>
            <person name="Kim M.K."/>
        </authorList>
    </citation>
    <scope>NUCLEOTIDE SEQUENCE [LARGE SCALE GENOMIC DNA]</scope>
    <source>
        <strain evidence="2 3">BT552</strain>
    </source>
</reference>
<comment type="caution">
    <text evidence="2">The sequence shown here is derived from an EMBL/GenBank/DDBJ whole genome shotgun (WGS) entry which is preliminary data.</text>
</comment>
<dbReference type="RefSeq" id="WP_204193789.1">
    <property type="nucleotide sequence ID" value="NZ_JAFEMC010000001.1"/>
</dbReference>
<feature type="binding site" evidence="1">
    <location>
        <position position="97"/>
    </location>
    <ligand>
        <name>substrate</name>
    </ligand>
</feature>
<comment type="pathway">
    <text evidence="1">Amino-acid degradation; L-tryptophan degradation via kynurenine pathway; L-kynurenine from L-tryptophan: step 1/2.</text>
</comment>
<dbReference type="InterPro" id="IPR004981">
    <property type="entry name" value="Trp_2_3_dOase"/>
</dbReference>
<keyword evidence="1" id="KW-0408">Iron</keyword>
<dbReference type="PANTHER" id="PTHR10138">
    <property type="entry name" value="TRYPTOPHAN 2,3-DIOXYGENASE"/>
    <property type="match status" value="1"/>
</dbReference>
<organism evidence="2 3">
    <name type="scientific">Sphingomonas longa</name>
    <dbReference type="NCBI Taxonomy" id="2778730"/>
    <lineage>
        <taxon>Bacteria</taxon>
        <taxon>Pseudomonadati</taxon>
        <taxon>Pseudomonadota</taxon>
        <taxon>Alphaproteobacteria</taxon>
        <taxon>Sphingomonadales</taxon>
        <taxon>Sphingomonadaceae</taxon>
        <taxon>Sphingomonas</taxon>
    </lineage>
</organism>
<feature type="binding site" evidence="1">
    <location>
        <position position="93"/>
    </location>
    <ligand>
        <name>substrate</name>
    </ligand>
</feature>
<comment type="cofactor">
    <cofactor evidence="1">
        <name>heme</name>
        <dbReference type="ChEBI" id="CHEBI:30413"/>
    </cofactor>
    <text evidence="1">Binds 1 heme group per subunit.</text>
</comment>
<keyword evidence="1" id="KW-0823">Tryptophan catabolism</keyword>
<dbReference type="InterPro" id="IPR037217">
    <property type="entry name" value="Trp/Indoleamine_2_3_dOase-like"/>
</dbReference>
<name>A0ABS2D2M3_9SPHN</name>
<keyword evidence="1" id="KW-0560">Oxidoreductase</keyword>
<evidence type="ECO:0000313" key="2">
    <source>
        <dbReference type="EMBL" id="MBM6575167.1"/>
    </source>
</evidence>
<comment type="subunit">
    <text evidence="1">Homotetramer.</text>
</comment>
<keyword evidence="1" id="KW-0223">Dioxygenase</keyword>
<comment type="function">
    <text evidence="1">Heme-dependent dioxygenase that catalyzes the oxidative cleavage of the L-tryptophan (L-Trp) pyrrole ring and converts L-tryptophan to N-formyl-L-kynurenine. Catalyzes the oxidative cleavage of the indole moiety.</text>
</comment>
<keyword evidence="3" id="KW-1185">Reference proteome</keyword>
<sequence>MTRITYRSYLRLPDLLDCQSPLSDAHDELLFITIHQASELWLKLCLHELHAARDHIARDELSPAFKMMARVGRIMAQLIQSWEVLATMTPADYAMMRGKLGTSSGFQSDQYRRIEFLLGNKNSGMLAPHAAEPAVHAVLAADLAAPSLYDEAIRLLARRGFAIAEDRCERDWTNPYAPHPDVERAWAAVYADTARHWDLYELAEKLVDLDYRVQLWRFGHLKTVERVIGFKAGTGGTAGVAYLAKVLETPFFPELLTVRTAL</sequence>
<accession>A0ABS2D2M3</accession>
<feature type="binding site" evidence="1">
    <location>
        <position position="234"/>
    </location>
    <ligand>
        <name>substrate</name>
    </ligand>
</feature>
<dbReference type="EC" id="1.13.11.11" evidence="1"/>
<protein>
    <recommendedName>
        <fullName evidence="1">Tryptophan 2,3-dioxygenase</fullName>
        <shortName evidence="1">TDO</shortName>
        <ecNumber evidence="1">1.13.11.11</ecNumber>
    </recommendedName>
    <alternativeName>
        <fullName evidence="1">Tryptamin 2,3-dioxygenase</fullName>
    </alternativeName>
    <alternativeName>
        <fullName evidence="1">Tryptophan oxygenase</fullName>
        <shortName evidence="1">TO</shortName>
        <shortName evidence="1">TRPO</shortName>
    </alternativeName>
    <alternativeName>
        <fullName evidence="1">Tryptophan pyrrolase</fullName>
    </alternativeName>
    <alternativeName>
        <fullName evidence="1">Tryptophanase</fullName>
    </alternativeName>
</protein>
<comment type="similarity">
    <text evidence="1">Belongs to the tryptophan 2,3-dioxygenase family.</text>
</comment>
<dbReference type="PANTHER" id="PTHR10138:SF0">
    <property type="entry name" value="TRYPTOPHAN 2,3-DIOXYGENASE"/>
    <property type="match status" value="1"/>
</dbReference>
<comment type="catalytic activity">
    <reaction evidence="1">
        <text>L-tryptophan + O2 = N-formyl-L-kynurenine</text>
        <dbReference type="Rhea" id="RHEA:24536"/>
        <dbReference type="ChEBI" id="CHEBI:15379"/>
        <dbReference type="ChEBI" id="CHEBI:57912"/>
        <dbReference type="ChEBI" id="CHEBI:58629"/>
        <dbReference type="EC" id="1.13.11.11"/>
    </reaction>
</comment>
<dbReference type="Proteomes" id="UP000763641">
    <property type="component" value="Unassembled WGS sequence"/>
</dbReference>
<dbReference type="HAMAP" id="MF_01972">
    <property type="entry name" value="T23O"/>
    <property type="match status" value="1"/>
</dbReference>
<dbReference type="EMBL" id="JAFEMC010000001">
    <property type="protein sequence ID" value="MBM6575167.1"/>
    <property type="molecule type" value="Genomic_DNA"/>
</dbReference>
<evidence type="ECO:0000256" key="1">
    <source>
        <dbReference type="HAMAP-Rule" id="MF_01972"/>
    </source>
</evidence>
<proteinExistence type="inferred from homology"/>
<evidence type="ECO:0000313" key="3">
    <source>
        <dbReference type="Proteomes" id="UP000763641"/>
    </source>
</evidence>
<dbReference type="SUPFAM" id="SSF140959">
    <property type="entry name" value="Indolic compounds 2,3-dioxygenase-like"/>
    <property type="match status" value="1"/>
</dbReference>
<dbReference type="Gene3D" id="1.20.58.480">
    <property type="match status" value="1"/>
</dbReference>
<keyword evidence="1" id="KW-0349">Heme</keyword>